<protein>
    <recommendedName>
        <fullName evidence="3">AMP-activated protein kinase glycogen-binding domain-containing protein</fullName>
    </recommendedName>
</protein>
<name>A0ABR4LUW9_9EURO</name>
<keyword evidence="5" id="KW-1185">Reference proteome</keyword>
<reference evidence="4 5" key="1">
    <citation type="submission" date="2024-07" db="EMBL/GenBank/DDBJ databases">
        <title>Section-level genome sequencing and comparative genomics of Aspergillus sections Usti and Cavernicolus.</title>
        <authorList>
            <consortium name="Lawrence Berkeley National Laboratory"/>
            <person name="Nybo J.L."/>
            <person name="Vesth T.C."/>
            <person name="Theobald S."/>
            <person name="Frisvad J.C."/>
            <person name="Larsen T.O."/>
            <person name="Kjaerboelling I."/>
            <person name="Rothschild-Mancinelli K."/>
            <person name="Lyhne E.K."/>
            <person name="Kogle M.E."/>
            <person name="Barry K."/>
            <person name="Clum A."/>
            <person name="Na H."/>
            <person name="Ledsgaard L."/>
            <person name="Lin J."/>
            <person name="Lipzen A."/>
            <person name="Kuo A."/>
            <person name="Riley R."/>
            <person name="Mondo S."/>
            <person name="Labutti K."/>
            <person name="Haridas S."/>
            <person name="Pangalinan J."/>
            <person name="Salamov A.A."/>
            <person name="Simmons B.A."/>
            <person name="Magnuson J.K."/>
            <person name="Chen J."/>
            <person name="Drula E."/>
            <person name="Henrissat B."/>
            <person name="Wiebenga A."/>
            <person name="Lubbers R.J."/>
            <person name="Gomes A.C."/>
            <person name="Macurrencykelacurrency M.R."/>
            <person name="Stajich J."/>
            <person name="Grigoriev I.V."/>
            <person name="Mortensen U.H."/>
            <person name="De Vries R.P."/>
            <person name="Baker S.E."/>
            <person name="Andersen M.R."/>
        </authorList>
    </citation>
    <scope>NUCLEOTIDE SEQUENCE [LARGE SCALE GENOMIC DNA]</scope>
    <source>
        <strain evidence="4 5">CBS 449.75</strain>
    </source>
</reference>
<dbReference type="GeneID" id="98147801"/>
<dbReference type="InterPro" id="IPR032640">
    <property type="entry name" value="AMPK1_CBM"/>
</dbReference>
<accession>A0ABR4LUW9</accession>
<feature type="compositionally biased region" description="Polar residues" evidence="2">
    <location>
        <begin position="208"/>
        <end position="231"/>
    </location>
</feature>
<feature type="compositionally biased region" description="Polar residues" evidence="2">
    <location>
        <begin position="355"/>
        <end position="365"/>
    </location>
</feature>
<dbReference type="PANTHER" id="PTHR10343:SF81">
    <property type="entry name" value="CRUCIFORM DNA-RECOGNIZING PROTEIN 1-RELATED"/>
    <property type="match status" value="1"/>
</dbReference>
<dbReference type="Pfam" id="PF16561">
    <property type="entry name" value="AMPK1_CBM"/>
    <property type="match status" value="1"/>
</dbReference>
<dbReference type="Gene3D" id="2.60.40.10">
    <property type="entry name" value="Immunoglobulins"/>
    <property type="match status" value="1"/>
</dbReference>
<dbReference type="RefSeq" id="XP_070887317.1">
    <property type="nucleotide sequence ID" value="XM_071032729.1"/>
</dbReference>
<comment type="similarity">
    <text evidence="1">Belongs to the CRP1/MDG1 family.</text>
</comment>
<feature type="domain" description="AMP-activated protein kinase glycogen-binding" evidence="3">
    <location>
        <begin position="4"/>
        <end position="80"/>
    </location>
</feature>
<dbReference type="CDD" id="cd02859">
    <property type="entry name" value="E_set_AMPKbeta_like_N"/>
    <property type="match status" value="1"/>
</dbReference>
<evidence type="ECO:0000313" key="5">
    <source>
        <dbReference type="Proteomes" id="UP001610432"/>
    </source>
</evidence>
<evidence type="ECO:0000256" key="2">
    <source>
        <dbReference type="SAM" id="MobiDB-lite"/>
    </source>
</evidence>
<proteinExistence type="inferred from homology"/>
<dbReference type="InterPro" id="IPR013783">
    <property type="entry name" value="Ig-like_fold"/>
</dbReference>
<feature type="compositionally biased region" description="Low complexity" evidence="2">
    <location>
        <begin position="325"/>
        <end position="344"/>
    </location>
</feature>
<dbReference type="PANTHER" id="PTHR10343">
    <property type="entry name" value="5'-AMP-ACTIVATED PROTEIN KINASE , BETA SUBUNIT"/>
    <property type="match status" value="1"/>
</dbReference>
<feature type="compositionally biased region" description="Polar residues" evidence="2">
    <location>
        <begin position="187"/>
        <end position="199"/>
    </location>
</feature>
<comment type="caution">
    <text evidence="4">The sequence shown here is derived from an EMBL/GenBank/DDBJ whole genome shotgun (WGS) entry which is preliminary data.</text>
</comment>
<dbReference type="InterPro" id="IPR014756">
    <property type="entry name" value="Ig_E-set"/>
</dbReference>
<feature type="region of interest" description="Disordered" evidence="2">
    <location>
        <begin position="171"/>
        <end position="251"/>
    </location>
</feature>
<dbReference type="InterPro" id="IPR050827">
    <property type="entry name" value="CRP1_MDG1_kinase"/>
</dbReference>
<feature type="compositionally biased region" description="Low complexity" evidence="2">
    <location>
        <begin position="295"/>
        <end position="317"/>
    </location>
</feature>
<evidence type="ECO:0000313" key="4">
    <source>
        <dbReference type="EMBL" id="KAL2868338.1"/>
    </source>
</evidence>
<feature type="region of interest" description="Disordered" evidence="2">
    <location>
        <begin position="290"/>
        <end position="391"/>
    </location>
</feature>
<feature type="region of interest" description="Disordered" evidence="2">
    <location>
        <begin position="113"/>
        <end position="134"/>
    </location>
</feature>
<evidence type="ECO:0000259" key="3">
    <source>
        <dbReference type="Pfam" id="PF16561"/>
    </source>
</evidence>
<dbReference type="SUPFAM" id="SSF81296">
    <property type="entry name" value="E set domains"/>
    <property type="match status" value="1"/>
</dbReference>
<evidence type="ECO:0000256" key="1">
    <source>
        <dbReference type="ARBA" id="ARBA00038216"/>
    </source>
</evidence>
<organism evidence="4 5">
    <name type="scientific">Aspergillus lucknowensis</name>
    <dbReference type="NCBI Taxonomy" id="176173"/>
    <lineage>
        <taxon>Eukaryota</taxon>
        <taxon>Fungi</taxon>
        <taxon>Dikarya</taxon>
        <taxon>Ascomycota</taxon>
        <taxon>Pezizomycotina</taxon>
        <taxon>Eurotiomycetes</taxon>
        <taxon>Eurotiomycetidae</taxon>
        <taxon>Eurotiales</taxon>
        <taxon>Aspergillaceae</taxon>
        <taxon>Aspergillus</taxon>
        <taxon>Aspergillus subgen. Nidulantes</taxon>
    </lineage>
</organism>
<sequence length="391" mass="40858">MGSYTFRWPYNANEVFVTGTFDDWGKTIKLDRKGDIFEKEVRFSAIGEKLHFKFVVDGIWTTDNRLPEEDDGSSNINNILYPDQIQEDSAAALQNDTGMSTLAGVAPTSTTAGLTGGVSKESSKTATPGFTTAGLDRDVPLEQRANVPGGFPAESPYAEYSVNPIPASSGISNPIHLEPGEKVPDPSTFNPNTVQSTARTGKAAYDQPASSANPGVTLQSAAPTSTTTGLTANVPLESQKDEGTSVVPAEDVPKVVKESFSKAHRDPEAAANEEVVEEKKVLEHELQQKVHVDNSAGTPAPTATAATTGAAPRASTAEPGSAQLSPRTTTPTGPSGAGAANAEGSAKETTKGDANPTNNTTSQVPSAGSAGKEAKKKKRSSILAKLKEKFK</sequence>
<dbReference type="EMBL" id="JBFXLQ010000014">
    <property type="protein sequence ID" value="KAL2868338.1"/>
    <property type="molecule type" value="Genomic_DNA"/>
</dbReference>
<gene>
    <name evidence="4" type="ORF">BJX67DRAFT_380145</name>
</gene>
<dbReference type="Proteomes" id="UP001610432">
    <property type="component" value="Unassembled WGS sequence"/>
</dbReference>